<dbReference type="EMBL" id="CP036262">
    <property type="protein sequence ID" value="QDS91603.1"/>
    <property type="molecule type" value="Genomic_DNA"/>
</dbReference>
<accession>A0A517M9N7</accession>
<sequence>MDERFLNYCDQLQPRLDALLAMPGIHPVAPPTGMPNRGVYLLTENDVHLYTGRSNTMPKRLRDHCTGGHRKAALAVKLTRLATGNPATYRRENSISVLMTQPDFATAFTDAQTRIRNMTLRYVEETDPVRQCLLEIYVSLVLRTTYNSWDTT</sequence>
<reference evidence="2 3" key="1">
    <citation type="submission" date="2019-02" db="EMBL/GenBank/DDBJ databases">
        <title>Deep-cultivation of Planctomycetes and their phenomic and genomic characterization uncovers novel biology.</title>
        <authorList>
            <person name="Wiegand S."/>
            <person name="Jogler M."/>
            <person name="Boedeker C."/>
            <person name="Pinto D."/>
            <person name="Vollmers J."/>
            <person name="Rivas-Marin E."/>
            <person name="Kohn T."/>
            <person name="Peeters S.H."/>
            <person name="Heuer A."/>
            <person name="Rast P."/>
            <person name="Oberbeckmann S."/>
            <person name="Bunk B."/>
            <person name="Jeske O."/>
            <person name="Meyerdierks A."/>
            <person name="Storesund J.E."/>
            <person name="Kallscheuer N."/>
            <person name="Luecker S."/>
            <person name="Lage O.M."/>
            <person name="Pohl T."/>
            <person name="Merkel B.J."/>
            <person name="Hornburger P."/>
            <person name="Mueller R.-W."/>
            <person name="Bruemmer F."/>
            <person name="Labrenz M."/>
            <person name="Spormann A.M."/>
            <person name="Op den Camp H."/>
            <person name="Overmann J."/>
            <person name="Amann R."/>
            <person name="Jetten M.S.M."/>
            <person name="Mascher T."/>
            <person name="Medema M.H."/>
            <person name="Devos D.P."/>
            <person name="Kaster A.-K."/>
            <person name="Ovreas L."/>
            <person name="Rohde M."/>
            <person name="Galperin M.Y."/>
            <person name="Jogler C."/>
        </authorList>
    </citation>
    <scope>NUCLEOTIDE SEQUENCE [LARGE SCALE GENOMIC DNA]</scope>
    <source>
        <strain evidence="2 3">FF011L</strain>
    </source>
</reference>
<organism evidence="2 3">
    <name type="scientific">Roseimaritima multifibrata</name>
    <dbReference type="NCBI Taxonomy" id="1930274"/>
    <lineage>
        <taxon>Bacteria</taxon>
        <taxon>Pseudomonadati</taxon>
        <taxon>Planctomycetota</taxon>
        <taxon>Planctomycetia</taxon>
        <taxon>Pirellulales</taxon>
        <taxon>Pirellulaceae</taxon>
        <taxon>Roseimaritima</taxon>
    </lineage>
</organism>
<dbReference type="Pfam" id="PF01541">
    <property type="entry name" value="GIY-YIG"/>
    <property type="match status" value="1"/>
</dbReference>
<proteinExistence type="predicted"/>
<feature type="domain" description="GIY-YIG" evidence="1">
    <location>
        <begin position="38"/>
        <end position="75"/>
    </location>
</feature>
<gene>
    <name evidence="2" type="ORF">FF011L_03330</name>
</gene>
<name>A0A517M9N7_9BACT</name>
<dbReference type="RefSeq" id="WP_145349647.1">
    <property type="nucleotide sequence ID" value="NZ_CP036262.1"/>
</dbReference>
<evidence type="ECO:0000313" key="2">
    <source>
        <dbReference type="EMBL" id="QDS91603.1"/>
    </source>
</evidence>
<dbReference type="KEGG" id="rml:FF011L_03330"/>
<protein>
    <recommendedName>
        <fullName evidence="1">GIY-YIG domain-containing protein</fullName>
    </recommendedName>
</protein>
<dbReference type="OrthoDB" id="1354677at2"/>
<evidence type="ECO:0000313" key="3">
    <source>
        <dbReference type="Proteomes" id="UP000320672"/>
    </source>
</evidence>
<dbReference type="InterPro" id="IPR000305">
    <property type="entry name" value="GIY-YIG_endonuc"/>
</dbReference>
<dbReference type="AlphaFoldDB" id="A0A517M9N7"/>
<evidence type="ECO:0000259" key="1">
    <source>
        <dbReference type="Pfam" id="PF01541"/>
    </source>
</evidence>
<dbReference type="Proteomes" id="UP000320672">
    <property type="component" value="Chromosome"/>
</dbReference>
<keyword evidence="3" id="KW-1185">Reference proteome</keyword>